<gene>
    <name evidence="1" type="ORF">CEUTPL_LOCUS3387</name>
</gene>
<accession>A0A9N9QKS7</accession>
<organism evidence="1 2">
    <name type="scientific">Ceutorhynchus assimilis</name>
    <name type="common">cabbage seed weevil</name>
    <dbReference type="NCBI Taxonomy" id="467358"/>
    <lineage>
        <taxon>Eukaryota</taxon>
        <taxon>Metazoa</taxon>
        <taxon>Ecdysozoa</taxon>
        <taxon>Arthropoda</taxon>
        <taxon>Hexapoda</taxon>
        <taxon>Insecta</taxon>
        <taxon>Pterygota</taxon>
        <taxon>Neoptera</taxon>
        <taxon>Endopterygota</taxon>
        <taxon>Coleoptera</taxon>
        <taxon>Polyphaga</taxon>
        <taxon>Cucujiformia</taxon>
        <taxon>Curculionidae</taxon>
        <taxon>Ceutorhynchinae</taxon>
        <taxon>Ceutorhynchus</taxon>
    </lineage>
</organism>
<name>A0A9N9QKS7_9CUCU</name>
<keyword evidence="2" id="KW-1185">Reference proteome</keyword>
<proteinExistence type="predicted"/>
<reference evidence="1" key="1">
    <citation type="submission" date="2022-01" db="EMBL/GenBank/DDBJ databases">
        <authorList>
            <person name="King R."/>
        </authorList>
    </citation>
    <scope>NUCLEOTIDE SEQUENCE</scope>
</reference>
<dbReference type="EMBL" id="OU892288">
    <property type="protein sequence ID" value="CAG9762712.1"/>
    <property type="molecule type" value="Genomic_DNA"/>
</dbReference>
<evidence type="ECO:0000313" key="2">
    <source>
        <dbReference type="Proteomes" id="UP001152799"/>
    </source>
</evidence>
<sequence length="43" mass="4820">MKNLGNQPTKTELIENTILHISKFSWNTSEGKNLKLCACKEVG</sequence>
<protein>
    <submittedName>
        <fullName evidence="1">Uncharacterized protein</fullName>
    </submittedName>
</protein>
<dbReference type="Proteomes" id="UP001152799">
    <property type="component" value="Chromosome 12"/>
</dbReference>
<dbReference type="AlphaFoldDB" id="A0A9N9QKS7"/>
<evidence type="ECO:0000313" key="1">
    <source>
        <dbReference type="EMBL" id="CAG9762712.1"/>
    </source>
</evidence>